<name>A0A086JUA6_TOXGO</name>
<evidence type="ECO:0000256" key="3">
    <source>
        <dbReference type="ARBA" id="ARBA00022771"/>
    </source>
</evidence>
<evidence type="ECO:0000256" key="1">
    <source>
        <dbReference type="ARBA" id="ARBA00004123"/>
    </source>
</evidence>
<dbReference type="OrthoDB" id="429950at2759"/>
<dbReference type="InterPro" id="IPR003034">
    <property type="entry name" value="SAP_dom"/>
</dbReference>
<dbReference type="GO" id="GO:0003677">
    <property type="term" value="F:DNA binding"/>
    <property type="evidence" value="ECO:0007669"/>
    <property type="project" value="InterPro"/>
</dbReference>
<dbReference type="SMART" id="SM01335">
    <property type="entry name" value="PADR1"/>
    <property type="match status" value="1"/>
</dbReference>
<accession>A0A086JUA6</accession>
<evidence type="ECO:0000256" key="6">
    <source>
        <dbReference type="SAM" id="MobiDB-lite"/>
    </source>
</evidence>
<dbReference type="SMART" id="SM01336">
    <property type="entry name" value="zf-PARP"/>
    <property type="match status" value="1"/>
</dbReference>
<dbReference type="SUPFAM" id="SSF57716">
    <property type="entry name" value="Glucocorticoid receptor-like (DNA-binding domain)"/>
    <property type="match status" value="1"/>
</dbReference>
<dbReference type="PROSITE" id="PS50800">
    <property type="entry name" value="SAP"/>
    <property type="match status" value="1"/>
</dbReference>
<dbReference type="Proteomes" id="UP000028828">
    <property type="component" value="Unassembled WGS sequence"/>
</dbReference>
<reference evidence="9 10" key="1">
    <citation type="submission" date="2014-03" db="EMBL/GenBank/DDBJ databases">
        <authorList>
            <person name="Sibley D."/>
            <person name="Venepally P."/>
            <person name="Karamycheva S."/>
            <person name="Hadjithomas M."/>
            <person name="Khan A."/>
            <person name="Brunk B."/>
            <person name="Roos D."/>
            <person name="Caler E."/>
            <person name="Lorenzi H."/>
        </authorList>
    </citation>
    <scope>NUCLEOTIDE SEQUENCE [LARGE SCALE GENOMIC DNA]</scope>
    <source>
        <strain evidence="10">p89</strain>
    </source>
</reference>
<evidence type="ECO:0000313" key="10">
    <source>
        <dbReference type="Proteomes" id="UP000028828"/>
    </source>
</evidence>
<dbReference type="InterPro" id="IPR001510">
    <property type="entry name" value="Znf_PARP"/>
</dbReference>
<evidence type="ECO:0000313" key="9">
    <source>
        <dbReference type="EMBL" id="KFG35724.1"/>
    </source>
</evidence>
<dbReference type="Pfam" id="PF00645">
    <property type="entry name" value="zf-PARP"/>
    <property type="match status" value="1"/>
</dbReference>
<evidence type="ECO:0000256" key="2">
    <source>
        <dbReference type="ARBA" id="ARBA00022723"/>
    </source>
</evidence>
<dbReference type="EMBL" id="AEYI02001579">
    <property type="protein sequence ID" value="KFG35724.1"/>
    <property type="molecule type" value="Genomic_DNA"/>
</dbReference>
<dbReference type="GO" id="GO:0008270">
    <property type="term" value="F:zinc ion binding"/>
    <property type="evidence" value="ECO:0007669"/>
    <property type="project" value="UniProtKB-KW"/>
</dbReference>
<keyword evidence="3" id="KW-0863">Zinc-finger</keyword>
<evidence type="ECO:0000259" key="7">
    <source>
        <dbReference type="PROSITE" id="PS50064"/>
    </source>
</evidence>
<feature type="region of interest" description="Disordered" evidence="6">
    <location>
        <begin position="187"/>
        <end position="290"/>
    </location>
</feature>
<keyword evidence="4" id="KW-0862">Zinc</keyword>
<organism evidence="9 10">
    <name type="scientific">Toxoplasma gondii p89</name>
    <dbReference type="NCBI Taxonomy" id="943119"/>
    <lineage>
        <taxon>Eukaryota</taxon>
        <taxon>Sar</taxon>
        <taxon>Alveolata</taxon>
        <taxon>Apicomplexa</taxon>
        <taxon>Conoidasida</taxon>
        <taxon>Coccidia</taxon>
        <taxon>Eucoccidiorida</taxon>
        <taxon>Eimeriorina</taxon>
        <taxon>Sarcocystidae</taxon>
        <taxon>Toxoplasma</taxon>
    </lineage>
</organism>
<comment type="caution">
    <text evidence="9">The sequence shown here is derived from an EMBL/GenBank/DDBJ whole genome shotgun (WGS) entry which is preliminary data.</text>
</comment>
<dbReference type="VEuPathDB" id="ToxoDB:TGP89_293510"/>
<dbReference type="PROSITE" id="PS52007">
    <property type="entry name" value="PADR1"/>
    <property type="match status" value="1"/>
</dbReference>
<dbReference type="InterPro" id="IPR012982">
    <property type="entry name" value="PARP1-like_PADR1_Zn_ribbon"/>
</dbReference>
<keyword evidence="2" id="KW-0479">Metal-binding</keyword>
<keyword evidence="9" id="KW-0436">Ligase</keyword>
<dbReference type="Pfam" id="PF08063">
    <property type="entry name" value="Zn_ribbon_PADR1"/>
    <property type="match status" value="1"/>
</dbReference>
<protein>
    <submittedName>
        <fullName evidence="9">Poly(ADP-ribose) polymerase and DNA-Ligase Zn-finger region domain-containing protein</fullName>
    </submittedName>
</protein>
<dbReference type="AlphaFoldDB" id="A0A086JUA6"/>
<dbReference type="GO" id="GO:0005634">
    <property type="term" value="C:nucleus"/>
    <property type="evidence" value="ECO:0007669"/>
    <property type="project" value="UniProtKB-SubCell"/>
</dbReference>
<evidence type="ECO:0000256" key="5">
    <source>
        <dbReference type="ARBA" id="ARBA00023242"/>
    </source>
</evidence>
<feature type="compositionally biased region" description="Basic and acidic residues" evidence="6">
    <location>
        <begin position="210"/>
        <end position="226"/>
    </location>
</feature>
<feature type="domain" description="SAP" evidence="8">
    <location>
        <begin position="303"/>
        <end position="337"/>
    </location>
</feature>
<sequence length="392" mass="43838">MSRLKLTTGFISVIRPIVSLFRCHQNSAVCTSSKMPAKEIVFHCEYAPSGRARCRVCSSSIPKGQLRLATSQPFAEPSLGDTEDVHVSKQRTIAAEAPRWCHANCFRKFKTSNQWWRTHVDDAELFVGWRELSKTDQRELRQFVEAVRNNKMPKPFSHSDPEAPTDDTFLGAERADESAKYLASQAFEKKKKTLRQSKRNEKEETDNEELPSKKKPREEAQGEHPAKASGKRPTGTHQGVEATLKAAYGKKAKGQSTRVFSPGEAVGSPKKRPSQKAKTEVGGGEGPLSPEQRHAIAVAAESASKATMSRLKEILRHNNQRMSGTKEELVQRVAEGEVMGAVPKCPECNEGFLRFDHNSGVYSCPGFMDSEGDYHRCTFKSKDVVRLPWKKY</sequence>
<evidence type="ECO:0000256" key="4">
    <source>
        <dbReference type="ARBA" id="ARBA00022833"/>
    </source>
</evidence>
<gene>
    <name evidence="9" type="ORF">TGP89_293510</name>
</gene>
<dbReference type="Gene3D" id="3.90.640.80">
    <property type="match status" value="1"/>
</dbReference>
<evidence type="ECO:0000259" key="8">
    <source>
        <dbReference type="PROSITE" id="PS50800"/>
    </source>
</evidence>
<dbReference type="InterPro" id="IPR036957">
    <property type="entry name" value="Znf_PARP_sf"/>
</dbReference>
<keyword evidence="5" id="KW-0539">Nucleus</keyword>
<proteinExistence type="predicted"/>
<feature type="domain" description="PARP-type" evidence="7">
    <location>
        <begin position="42"/>
        <end position="148"/>
    </location>
</feature>
<comment type="subcellular location">
    <subcellularLocation>
        <location evidence="1">Nucleus</location>
    </subcellularLocation>
</comment>
<dbReference type="Gene3D" id="3.30.1740.10">
    <property type="entry name" value="Zinc finger, PARP-type"/>
    <property type="match status" value="1"/>
</dbReference>
<dbReference type="PROSITE" id="PS50064">
    <property type="entry name" value="ZF_PARP_2"/>
    <property type="match status" value="1"/>
</dbReference>
<dbReference type="GO" id="GO:0016874">
    <property type="term" value="F:ligase activity"/>
    <property type="evidence" value="ECO:0007669"/>
    <property type="project" value="UniProtKB-KW"/>
</dbReference>